<dbReference type="CDD" id="cd03241">
    <property type="entry name" value="ABC_RecN"/>
    <property type="match status" value="2"/>
</dbReference>
<name>A0A1T5FBS9_9BACT</name>
<dbReference type="GO" id="GO:0043590">
    <property type="term" value="C:bacterial nucleoid"/>
    <property type="evidence" value="ECO:0007669"/>
    <property type="project" value="TreeGrafter"/>
</dbReference>
<keyword evidence="13" id="KW-1185">Reference proteome</keyword>
<keyword evidence="10" id="KW-0175">Coiled coil</keyword>
<dbReference type="Pfam" id="PF02463">
    <property type="entry name" value="SMC_N"/>
    <property type="match status" value="1"/>
</dbReference>
<dbReference type="PANTHER" id="PTHR11059:SF0">
    <property type="entry name" value="DNA REPAIR PROTEIN RECN"/>
    <property type="match status" value="1"/>
</dbReference>
<dbReference type="InterPro" id="IPR027417">
    <property type="entry name" value="P-loop_NTPase"/>
</dbReference>
<protein>
    <recommendedName>
        <fullName evidence="3 9">DNA repair protein RecN</fullName>
    </recommendedName>
    <alternativeName>
        <fullName evidence="8 9">Recombination protein N</fullName>
    </alternativeName>
</protein>
<keyword evidence="5 9" id="KW-0227">DNA damage</keyword>
<keyword evidence="7 9" id="KW-0234">DNA repair</keyword>
<keyword evidence="6" id="KW-0067">ATP-binding</keyword>
<evidence type="ECO:0000256" key="7">
    <source>
        <dbReference type="ARBA" id="ARBA00023204"/>
    </source>
</evidence>
<feature type="coiled-coil region" evidence="10">
    <location>
        <begin position="148"/>
        <end position="214"/>
    </location>
</feature>
<evidence type="ECO:0000313" key="12">
    <source>
        <dbReference type="EMBL" id="SKB93635.1"/>
    </source>
</evidence>
<accession>A0A1T5FBS9</accession>
<dbReference type="AlphaFoldDB" id="A0A1T5FBS9"/>
<keyword evidence="4" id="KW-0547">Nucleotide-binding</keyword>
<comment type="function">
    <text evidence="1 9">May be involved in recombinational repair of damaged DNA.</text>
</comment>
<dbReference type="GO" id="GO:0005524">
    <property type="term" value="F:ATP binding"/>
    <property type="evidence" value="ECO:0007669"/>
    <property type="project" value="UniProtKB-KW"/>
</dbReference>
<evidence type="ECO:0000256" key="10">
    <source>
        <dbReference type="SAM" id="Coils"/>
    </source>
</evidence>
<reference evidence="12 13" key="1">
    <citation type="submission" date="2017-02" db="EMBL/GenBank/DDBJ databases">
        <authorList>
            <person name="Peterson S.W."/>
        </authorList>
    </citation>
    <scope>NUCLEOTIDE SEQUENCE [LARGE SCALE GENOMIC DNA]</scope>
    <source>
        <strain evidence="12 13">DSM 24412</strain>
    </source>
</reference>
<evidence type="ECO:0000256" key="5">
    <source>
        <dbReference type="ARBA" id="ARBA00022763"/>
    </source>
</evidence>
<dbReference type="Gene3D" id="3.40.50.300">
    <property type="entry name" value="P-loop containing nucleotide triphosphate hydrolases"/>
    <property type="match status" value="2"/>
</dbReference>
<dbReference type="GO" id="GO:0006281">
    <property type="term" value="P:DNA repair"/>
    <property type="evidence" value="ECO:0007669"/>
    <property type="project" value="UniProtKB-KW"/>
</dbReference>
<gene>
    <name evidence="12" type="ORF">SAMN03080601_01583</name>
</gene>
<organism evidence="12 13">
    <name type="scientific">Alkalitalea saponilacus</name>
    <dbReference type="NCBI Taxonomy" id="889453"/>
    <lineage>
        <taxon>Bacteria</taxon>
        <taxon>Pseudomonadati</taxon>
        <taxon>Bacteroidota</taxon>
        <taxon>Bacteroidia</taxon>
        <taxon>Marinilabiliales</taxon>
        <taxon>Marinilabiliaceae</taxon>
        <taxon>Alkalitalea</taxon>
    </lineage>
</organism>
<evidence type="ECO:0000256" key="2">
    <source>
        <dbReference type="ARBA" id="ARBA00009441"/>
    </source>
</evidence>
<evidence type="ECO:0000256" key="3">
    <source>
        <dbReference type="ARBA" id="ARBA00021315"/>
    </source>
</evidence>
<dbReference type="NCBIfam" id="TIGR00634">
    <property type="entry name" value="recN"/>
    <property type="match status" value="1"/>
</dbReference>
<comment type="similarity">
    <text evidence="2 9">Belongs to the RecN family.</text>
</comment>
<dbReference type="InterPro" id="IPR004604">
    <property type="entry name" value="DNA_recomb/repair_RecN"/>
</dbReference>
<feature type="domain" description="RecF/RecN/SMC N-terminal" evidence="11">
    <location>
        <begin position="2"/>
        <end position="508"/>
    </location>
</feature>
<dbReference type="GO" id="GO:0009432">
    <property type="term" value="P:SOS response"/>
    <property type="evidence" value="ECO:0007669"/>
    <property type="project" value="TreeGrafter"/>
</dbReference>
<evidence type="ECO:0000313" key="13">
    <source>
        <dbReference type="Proteomes" id="UP000191055"/>
    </source>
</evidence>
<evidence type="ECO:0000259" key="11">
    <source>
        <dbReference type="Pfam" id="PF02463"/>
    </source>
</evidence>
<dbReference type="InterPro" id="IPR003395">
    <property type="entry name" value="RecF/RecN/SMC_N"/>
</dbReference>
<dbReference type="KEGG" id="asx:CDL62_13510"/>
<evidence type="ECO:0000256" key="9">
    <source>
        <dbReference type="PIRNR" id="PIRNR003128"/>
    </source>
</evidence>
<dbReference type="STRING" id="889453.SAMN03080601_01583"/>
<dbReference type="PIRSF" id="PIRSF003128">
    <property type="entry name" value="RecN"/>
    <property type="match status" value="1"/>
</dbReference>
<dbReference type="Proteomes" id="UP000191055">
    <property type="component" value="Unassembled WGS sequence"/>
</dbReference>
<evidence type="ECO:0000256" key="6">
    <source>
        <dbReference type="ARBA" id="ARBA00022840"/>
    </source>
</evidence>
<dbReference type="OrthoDB" id="9806954at2"/>
<dbReference type="RefSeq" id="WP_079557343.1">
    <property type="nucleotide sequence ID" value="NZ_CP021904.1"/>
</dbReference>
<evidence type="ECO:0000256" key="1">
    <source>
        <dbReference type="ARBA" id="ARBA00003618"/>
    </source>
</evidence>
<evidence type="ECO:0000256" key="8">
    <source>
        <dbReference type="ARBA" id="ARBA00033408"/>
    </source>
</evidence>
<dbReference type="GO" id="GO:0006310">
    <property type="term" value="P:DNA recombination"/>
    <property type="evidence" value="ECO:0007669"/>
    <property type="project" value="InterPro"/>
</dbReference>
<sequence length="551" mass="62287">MLRQLSISNYALIDSAELVLKEGFTAITGETGAGKSIMLGALSLILGQRSDTSAIRDKTQKCVVEAHFYLNGYHLEQMFEEADVDYDVETVIRREILPSGKSRAFINDTPVTLPFLKDLSQKLIDIHSQHQNLLLGDGLFQLNVVDIVANNKDILQEYQQKYQVLRELERDREEIMQLNNQQKADRDYWDFQFNQLQSAELQAGEQELVEQEAEQLSHVEEIKLALANAGVLLNEHEFPLVDGLHQVVNEIKKISNFLSGGEELLSRLESVYIELKDIADEVSVKASELEFDPVRLQRLQDRLNLIYELQQKHQKDSIGELLELKDDLESKLFSLDSFDEKLRKLDETIAKEKKIVGNMASQLSQSRKEVFDKIERTITNQLHELGMPHARFSVEHELLKEFTRSGADEIRFLFSANKSGVLADIPKVASGGELSRLMLCIKTLLSSAKGLPTIIFDEIDTGVSGEIADKMGRIMQQMGNSIQVISITHLPQIAGKGQHHFKVFKSEESDRTVSHIRLLSNEERIREIAGMLSGAKLSDAAIHNAKDLLKN</sequence>
<evidence type="ECO:0000256" key="4">
    <source>
        <dbReference type="ARBA" id="ARBA00022741"/>
    </source>
</evidence>
<dbReference type="SUPFAM" id="SSF52540">
    <property type="entry name" value="P-loop containing nucleoside triphosphate hydrolases"/>
    <property type="match status" value="1"/>
</dbReference>
<dbReference type="EMBL" id="FUYV01000007">
    <property type="protein sequence ID" value="SKB93635.1"/>
    <property type="molecule type" value="Genomic_DNA"/>
</dbReference>
<proteinExistence type="inferred from homology"/>
<dbReference type="PANTHER" id="PTHR11059">
    <property type="entry name" value="DNA REPAIR PROTEIN RECN"/>
    <property type="match status" value="1"/>
</dbReference>